<dbReference type="InterPro" id="IPR039218">
    <property type="entry name" value="REM_fam"/>
</dbReference>
<dbReference type="InterPro" id="IPR015300">
    <property type="entry name" value="DNA-bd_pseudobarrel_sf"/>
</dbReference>
<evidence type="ECO:0000256" key="3">
    <source>
        <dbReference type="ARBA" id="ARBA00023125"/>
    </source>
</evidence>
<name>A0A8I6YIQ4_HORVV</name>
<organism evidence="8 9">
    <name type="scientific">Hordeum vulgare subsp. vulgare</name>
    <name type="common">Domesticated barley</name>
    <dbReference type="NCBI Taxonomy" id="112509"/>
    <lineage>
        <taxon>Eukaryota</taxon>
        <taxon>Viridiplantae</taxon>
        <taxon>Streptophyta</taxon>
        <taxon>Embryophyta</taxon>
        <taxon>Tracheophyta</taxon>
        <taxon>Spermatophyta</taxon>
        <taxon>Magnoliopsida</taxon>
        <taxon>Liliopsida</taxon>
        <taxon>Poales</taxon>
        <taxon>Poaceae</taxon>
        <taxon>BOP clade</taxon>
        <taxon>Pooideae</taxon>
        <taxon>Triticodae</taxon>
        <taxon>Triticeae</taxon>
        <taxon>Hordeinae</taxon>
        <taxon>Hordeum</taxon>
    </lineage>
</organism>
<feature type="domain" description="TF-B3" evidence="7">
    <location>
        <begin position="104"/>
        <end position="201"/>
    </location>
</feature>
<comment type="subcellular location">
    <subcellularLocation>
        <location evidence="1">Nucleus</location>
    </subcellularLocation>
</comment>
<feature type="region of interest" description="Disordered" evidence="6">
    <location>
        <begin position="55"/>
        <end position="89"/>
    </location>
</feature>
<dbReference type="Gramene" id="HORVU.MOREX.r2.4HG0330400.1">
    <property type="protein sequence ID" value="HORVU.MOREX.r2.4HG0330400.1"/>
    <property type="gene ID" value="HORVU.MOREX.r2.4HG0330400"/>
</dbReference>
<dbReference type="SMR" id="A0A8I6YIQ4"/>
<evidence type="ECO:0000256" key="4">
    <source>
        <dbReference type="ARBA" id="ARBA00023163"/>
    </source>
</evidence>
<evidence type="ECO:0000313" key="8">
    <source>
        <dbReference type="EnsemblPlants" id="HORVU.MOREX.r3.4HG0397110.1"/>
    </source>
</evidence>
<dbReference type="AlphaFoldDB" id="A0A8I6YIQ4"/>
<feature type="region of interest" description="Disordered" evidence="6">
    <location>
        <begin position="209"/>
        <end position="235"/>
    </location>
</feature>
<evidence type="ECO:0000256" key="6">
    <source>
        <dbReference type="SAM" id="MobiDB-lite"/>
    </source>
</evidence>
<keyword evidence="3" id="KW-0238">DNA-binding</keyword>
<dbReference type="SUPFAM" id="SSF101936">
    <property type="entry name" value="DNA-binding pseudobarrel domain"/>
    <property type="match status" value="2"/>
</dbReference>
<accession>A0A8I6YIQ4</accession>
<dbReference type="CDD" id="cd10017">
    <property type="entry name" value="B3_DNA"/>
    <property type="match status" value="2"/>
</dbReference>
<dbReference type="InterPro" id="IPR003340">
    <property type="entry name" value="B3_DNA-bd"/>
</dbReference>
<reference evidence="8" key="2">
    <citation type="submission" date="2020-10" db="EMBL/GenBank/DDBJ databases">
        <authorList>
            <person name="Scholz U."/>
            <person name="Mascher M."/>
            <person name="Fiebig A."/>
        </authorList>
    </citation>
    <scope>NUCLEOTIDE SEQUENCE [LARGE SCALE GENOMIC DNA]</scope>
    <source>
        <strain evidence="8">cv. Morex</strain>
    </source>
</reference>
<protein>
    <recommendedName>
        <fullName evidence="7">TF-B3 domain-containing protein</fullName>
    </recommendedName>
</protein>
<feature type="compositionally biased region" description="Low complexity" evidence="6">
    <location>
        <begin position="213"/>
        <end position="230"/>
    </location>
</feature>
<sequence>MRLSLSFFYKLVRPTPRFAHPRPEHQQAKNGTWYSDNCAVPFFLPQAGSSYTPLCSHSARTPSSSPPSLAGCRCQEGVRSPPPAAPYDAASTRQETREMDGLEGFEFFEIILENPSSRLRLPDKFTRVLLDGFKPKEVKLREAGHGRRFWGVKVVLDADGHMYLGRGWEQFARAHDLRLGYFLVFSYDGDAVLTVKVFDVSMCRRHYQHDGDASSGSSSDGDSGSNNGSVGDSGGGNISGMVATMGIDDGPTSQFTVMLRESNLGVRQKQYLNVPADFQNAHGYGERTKVELRMRGKSWSVNLKHSPRNRGRPRASLRYGWHQFCVDNGLGVGDTCFFRALGDGGAGDTHLLKVEVRKRDGGYVV</sequence>
<dbReference type="PANTHER" id="PTHR31674:SF28">
    <property type="entry name" value="TF-B3 DOMAIN-CONTAINING PROTEIN"/>
    <property type="match status" value="1"/>
</dbReference>
<dbReference type="SMART" id="SM01019">
    <property type="entry name" value="B3"/>
    <property type="match status" value="2"/>
</dbReference>
<evidence type="ECO:0000256" key="1">
    <source>
        <dbReference type="ARBA" id="ARBA00004123"/>
    </source>
</evidence>
<keyword evidence="5" id="KW-0539">Nucleus</keyword>
<dbReference type="EnsemblPlants" id="HORVU.MOREX.r3.4HG0397110.1">
    <property type="protein sequence ID" value="HORVU.MOREX.r3.4HG0397110.1"/>
    <property type="gene ID" value="HORVU.MOREX.r3.4HG0397110"/>
</dbReference>
<evidence type="ECO:0000256" key="2">
    <source>
        <dbReference type="ARBA" id="ARBA00023015"/>
    </source>
</evidence>
<dbReference type="Proteomes" id="UP000011116">
    <property type="component" value="Chromosome 4H"/>
</dbReference>
<evidence type="ECO:0000259" key="7">
    <source>
        <dbReference type="PROSITE" id="PS50863"/>
    </source>
</evidence>
<evidence type="ECO:0000256" key="5">
    <source>
        <dbReference type="ARBA" id="ARBA00023242"/>
    </source>
</evidence>
<reference evidence="8" key="3">
    <citation type="submission" date="2022-01" db="UniProtKB">
        <authorList>
            <consortium name="EnsemblPlants"/>
        </authorList>
    </citation>
    <scope>IDENTIFICATION</scope>
    <source>
        <strain evidence="8">subsp. vulgare</strain>
    </source>
</reference>
<dbReference type="Gramene" id="HORVU.MOREX.r3.4HG0397110.1">
    <property type="protein sequence ID" value="HORVU.MOREX.r3.4HG0397110.1"/>
    <property type="gene ID" value="HORVU.MOREX.r3.4HG0397110"/>
</dbReference>
<keyword evidence="9" id="KW-1185">Reference proteome</keyword>
<feature type="compositionally biased region" description="Polar residues" evidence="6">
    <location>
        <begin position="55"/>
        <end position="67"/>
    </location>
</feature>
<keyword evidence="2" id="KW-0805">Transcription regulation</keyword>
<keyword evidence="4" id="KW-0804">Transcription</keyword>
<dbReference type="Pfam" id="PF02362">
    <property type="entry name" value="B3"/>
    <property type="match status" value="2"/>
</dbReference>
<dbReference type="PROSITE" id="PS50863">
    <property type="entry name" value="B3"/>
    <property type="match status" value="2"/>
</dbReference>
<dbReference type="Gene3D" id="2.40.330.10">
    <property type="entry name" value="DNA-binding pseudobarrel domain"/>
    <property type="match status" value="2"/>
</dbReference>
<dbReference type="GO" id="GO:0005634">
    <property type="term" value="C:nucleus"/>
    <property type="evidence" value="ECO:0007669"/>
    <property type="project" value="UniProtKB-SubCell"/>
</dbReference>
<feature type="domain" description="TF-B3" evidence="7">
    <location>
        <begin position="257"/>
        <end position="360"/>
    </location>
</feature>
<dbReference type="OMA" id="MCRRAYH"/>
<evidence type="ECO:0000313" key="9">
    <source>
        <dbReference type="Proteomes" id="UP000011116"/>
    </source>
</evidence>
<proteinExistence type="predicted"/>
<reference evidence="9" key="1">
    <citation type="journal article" date="2012" name="Nature">
        <title>A physical, genetic and functional sequence assembly of the barley genome.</title>
        <authorList>
            <consortium name="The International Barley Genome Sequencing Consortium"/>
            <person name="Mayer K.F."/>
            <person name="Waugh R."/>
            <person name="Brown J.W."/>
            <person name="Schulman A."/>
            <person name="Langridge P."/>
            <person name="Platzer M."/>
            <person name="Fincher G.B."/>
            <person name="Muehlbauer G.J."/>
            <person name="Sato K."/>
            <person name="Close T.J."/>
            <person name="Wise R.P."/>
            <person name="Stein N."/>
        </authorList>
    </citation>
    <scope>NUCLEOTIDE SEQUENCE [LARGE SCALE GENOMIC DNA]</scope>
    <source>
        <strain evidence="9">cv. Morex</strain>
    </source>
</reference>
<dbReference type="PANTHER" id="PTHR31674">
    <property type="entry name" value="B3 DOMAIN-CONTAINING PROTEIN REM-LIKE 3-RELATED"/>
    <property type="match status" value="1"/>
</dbReference>
<dbReference type="GO" id="GO:0003677">
    <property type="term" value="F:DNA binding"/>
    <property type="evidence" value="ECO:0007669"/>
    <property type="project" value="UniProtKB-KW"/>
</dbReference>